<evidence type="ECO:0000256" key="1">
    <source>
        <dbReference type="SAM" id="MobiDB-lite"/>
    </source>
</evidence>
<evidence type="ECO:0000313" key="2">
    <source>
        <dbReference type="EMBL" id="KIK52404.1"/>
    </source>
</evidence>
<evidence type="ECO:0000313" key="3">
    <source>
        <dbReference type="Proteomes" id="UP000053593"/>
    </source>
</evidence>
<dbReference type="EMBL" id="KN834843">
    <property type="protein sequence ID" value="KIK52404.1"/>
    <property type="molecule type" value="Genomic_DNA"/>
</dbReference>
<accession>A0A0D0BS02</accession>
<name>A0A0D0BS02_9AGAR</name>
<organism evidence="2 3">
    <name type="scientific">Collybiopsis luxurians FD-317 M1</name>
    <dbReference type="NCBI Taxonomy" id="944289"/>
    <lineage>
        <taxon>Eukaryota</taxon>
        <taxon>Fungi</taxon>
        <taxon>Dikarya</taxon>
        <taxon>Basidiomycota</taxon>
        <taxon>Agaricomycotina</taxon>
        <taxon>Agaricomycetes</taxon>
        <taxon>Agaricomycetidae</taxon>
        <taxon>Agaricales</taxon>
        <taxon>Marasmiineae</taxon>
        <taxon>Omphalotaceae</taxon>
        <taxon>Collybiopsis</taxon>
        <taxon>Collybiopsis luxurians</taxon>
    </lineage>
</organism>
<feature type="compositionally biased region" description="Polar residues" evidence="1">
    <location>
        <begin position="152"/>
        <end position="166"/>
    </location>
</feature>
<dbReference type="AlphaFoldDB" id="A0A0D0BS02"/>
<gene>
    <name evidence="2" type="ORF">GYMLUDRAFT_49911</name>
</gene>
<proteinExistence type="predicted"/>
<keyword evidence="3" id="KW-1185">Reference proteome</keyword>
<feature type="compositionally biased region" description="Acidic residues" evidence="1">
    <location>
        <begin position="178"/>
        <end position="197"/>
    </location>
</feature>
<reference evidence="2 3" key="1">
    <citation type="submission" date="2014-04" db="EMBL/GenBank/DDBJ databases">
        <title>Evolutionary Origins and Diversification of the Mycorrhizal Mutualists.</title>
        <authorList>
            <consortium name="DOE Joint Genome Institute"/>
            <consortium name="Mycorrhizal Genomics Consortium"/>
            <person name="Kohler A."/>
            <person name="Kuo A."/>
            <person name="Nagy L.G."/>
            <person name="Floudas D."/>
            <person name="Copeland A."/>
            <person name="Barry K.W."/>
            <person name="Cichocki N."/>
            <person name="Veneault-Fourrey C."/>
            <person name="LaButti K."/>
            <person name="Lindquist E.A."/>
            <person name="Lipzen A."/>
            <person name="Lundell T."/>
            <person name="Morin E."/>
            <person name="Murat C."/>
            <person name="Riley R."/>
            <person name="Ohm R."/>
            <person name="Sun H."/>
            <person name="Tunlid A."/>
            <person name="Henrissat B."/>
            <person name="Grigoriev I.V."/>
            <person name="Hibbett D.S."/>
            <person name="Martin F."/>
        </authorList>
    </citation>
    <scope>NUCLEOTIDE SEQUENCE [LARGE SCALE GENOMIC DNA]</scope>
    <source>
        <strain evidence="2 3">FD-317 M1</strain>
    </source>
</reference>
<protein>
    <submittedName>
        <fullName evidence="2">Uncharacterized protein</fullName>
    </submittedName>
</protein>
<dbReference type="OrthoDB" id="3055635at2759"/>
<sequence length="207" mass="22988">MPPKKTRASNKKIVCVRSGCQFPYDGKDAFDHSKLYHSKNHTLNFDGKSVEVERRSDGKMRCACNSDLHARYDWQKVLAMCRQAKHPAPNNSRWQDIEPQISVPTLSSLELDSGIYLTGMTPNHLFPAQASTSGQQNAVGATYHVGPRASHPTANNHTLDSSTTAGTDLEGSRRIDQDYIEDSPEADNEEKSGEEENCSSHPFLMPI</sequence>
<dbReference type="Proteomes" id="UP000053593">
    <property type="component" value="Unassembled WGS sequence"/>
</dbReference>
<dbReference type="HOGENOM" id="CLU_1555435_0_0_1"/>
<feature type="region of interest" description="Disordered" evidence="1">
    <location>
        <begin position="144"/>
        <end position="207"/>
    </location>
</feature>